<keyword evidence="2" id="KW-0808">Transferase</keyword>
<dbReference type="Pfam" id="PF13649">
    <property type="entry name" value="Methyltransf_25"/>
    <property type="match status" value="1"/>
</dbReference>
<name>A0A4P5PGM6_9ENTE</name>
<gene>
    <name evidence="4" type="ORF">NRIC_34720</name>
</gene>
<keyword evidence="5" id="KW-1185">Reference proteome</keyword>
<dbReference type="Proteomes" id="UP000290567">
    <property type="component" value="Unassembled WGS sequence"/>
</dbReference>
<dbReference type="GO" id="GO:0008168">
    <property type="term" value="F:methyltransferase activity"/>
    <property type="evidence" value="ECO:0007669"/>
    <property type="project" value="UniProtKB-KW"/>
</dbReference>
<keyword evidence="1 4" id="KW-0489">Methyltransferase</keyword>
<dbReference type="SUPFAM" id="SSF53335">
    <property type="entry name" value="S-adenosyl-L-methionine-dependent methyltransferases"/>
    <property type="match status" value="1"/>
</dbReference>
<dbReference type="Gene3D" id="2.20.25.110">
    <property type="entry name" value="S-adenosyl-L-methionine-dependent methyltransferases"/>
    <property type="match status" value="1"/>
</dbReference>
<dbReference type="Gene3D" id="3.40.50.150">
    <property type="entry name" value="Vaccinia Virus protein VP39"/>
    <property type="match status" value="1"/>
</dbReference>
<dbReference type="GO" id="GO:0032259">
    <property type="term" value="P:methylation"/>
    <property type="evidence" value="ECO:0007669"/>
    <property type="project" value="UniProtKB-KW"/>
</dbReference>
<dbReference type="PANTHER" id="PTHR43861">
    <property type="entry name" value="TRANS-ACONITATE 2-METHYLTRANSFERASE-RELATED"/>
    <property type="match status" value="1"/>
</dbReference>
<dbReference type="InterPro" id="IPR029063">
    <property type="entry name" value="SAM-dependent_MTases_sf"/>
</dbReference>
<dbReference type="OrthoDB" id="9811589at2"/>
<dbReference type="InterPro" id="IPR041698">
    <property type="entry name" value="Methyltransf_25"/>
</dbReference>
<accession>A0A4P5PGM6</accession>
<comment type="caution">
    <text evidence="4">The sequence shown here is derived from an EMBL/GenBank/DDBJ whole genome shotgun (WGS) entry which is preliminary data.</text>
</comment>
<protein>
    <submittedName>
        <fullName evidence="4">Methylase</fullName>
    </submittedName>
</protein>
<sequence length="244" mass="28142">MKDYYSKFAHDYDEFGPIESYLGEEEVFFKELFDEHSVKTVLDCACGTGQHLFMFSRIGFQATGSDFSESMLEVAASHLAKHQLELPLRHADFRFLEQAHSETFDAIVCLSTSLPHLHSDEDLLTALTSMKNRLNPGGLLVLTQGTTPYTLSLPAIEVVVNREDFSRIFVKEHDDQFQTIHVLDLFHSPQRSENNQYDIVYRILLDEDYRRLLQQAGFEEVQIFGDYQRTPYEETSGRMIVVAR</sequence>
<dbReference type="AlphaFoldDB" id="A0A4P5PGM6"/>
<dbReference type="PANTHER" id="PTHR43861:SF1">
    <property type="entry name" value="TRANS-ACONITATE 2-METHYLTRANSFERASE"/>
    <property type="match status" value="1"/>
</dbReference>
<feature type="domain" description="Methyltransferase" evidence="3">
    <location>
        <begin position="41"/>
        <end position="138"/>
    </location>
</feature>
<evidence type="ECO:0000259" key="3">
    <source>
        <dbReference type="Pfam" id="PF13649"/>
    </source>
</evidence>
<dbReference type="EMBL" id="BJCC01000034">
    <property type="protein sequence ID" value="GCF95581.1"/>
    <property type="molecule type" value="Genomic_DNA"/>
</dbReference>
<evidence type="ECO:0000256" key="2">
    <source>
        <dbReference type="ARBA" id="ARBA00022679"/>
    </source>
</evidence>
<evidence type="ECO:0000313" key="5">
    <source>
        <dbReference type="Proteomes" id="UP000290567"/>
    </source>
</evidence>
<evidence type="ECO:0000313" key="4">
    <source>
        <dbReference type="EMBL" id="GCF95581.1"/>
    </source>
</evidence>
<evidence type="ECO:0000256" key="1">
    <source>
        <dbReference type="ARBA" id="ARBA00022603"/>
    </source>
</evidence>
<dbReference type="CDD" id="cd02440">
    <property type="entry name" value="AdoMet_MTases"/>
    <property type="match status" value="1"/>
</dbReference>
<dbReference type="RefSeq" id="WP_146623959.1">
    <property type="nucleotide sequence ID" value="NZ_BJCC01000034.1"/>
</dbReference>
<reference evidence="5" key="1">
    <citation type="submission" date="2019-02" db="EMBL/GenBank/DDBJ databases">
        <title>Draft genome sequence of Enterococcus sp. Gos25-1.</title>
        <authorList>
            <person name="Tanaka N."/>
            <person name="Shiwa Y."/>
            <person name="Fujita N."/>
        </authorList>
    </citation>
    <scope>NUCLEOTIDE SEQUENCE [LARGE SCALE GENOMIC DNA]</scope>
    <source>
        <strain evidence="5">Gos25-1</strain>
    </source>
</reference>
<organism evidence="4 5">
    <name type="scientific">Enterococcus florum</name>
    <dbReference type="NCBI Taxonomy" id="2480627"/>
    <lineage>
        <taxon>Bacteria</taxon>
        <taxon>Bacillati</taxon>
        <taxon>Bacillota</taxon>
        <taxon>Bacilli</taxon>
        <taxon>Lactobacillales</taxon>
        <taxon>Enterococcaceae</taxon>
        <taxon>Enterococcus</taxon>
    </lineage>
</organism>
<proteinExistence type="predicted"/>